<evidence type="ECO:0000313" key="1">
    <source>
        <dbReference type="EMBL" id="MBB2199665.1"/>
    </source>
</evidence>
<sequence length="160" mass="18119">MTDNQTTGRQPLTDTDSFRLQAYREGAWAKRCRRPSEANLFDGDEAEAYRNAYDGPYVYEKMCLAMRREGRDVALLSYLDSYIGVGDLEMRILQEIRSTAGMSATISCHGQGTGRALDRLEEKGWINVVENRWHVTEAGREAADAYKHDVTRTKVSTTDV</sequence>
<dbReference type="RefSeq" id="WP_183010578.1">
    <property type="nucleotide sequence ID" value="NZ_JABEQP010000026.1"/>
</dbReference>
<name>A0A7W4K3N9_9PROT</name>
<gene>
    <name evidence="1" type="ORF">HLH44_19910</name>
</gene>
<dbReference type="InterPro" id="IPR036390">
    <property type="entry name" value="WH_DNA-bd_sf"/>
</dbReference>
<organism evidence="1 2">
    <name type="scientific">Gluconacetobacter dulcium</name>
    <dbReference type="NCBI Taxonomy" id="2729096"/>
    <lineage>
        <taxon>Bacteria</taxon>
        <taxon>Pseudomonadati</taxon>
        <taxon>Pseudomonadota</taxon>
        <taxon>Alphaproteobacteria</taxon>
        <taxon>Acetobacterales</taxon>
        <taxon>Acetobacteraceae</taxon>
        <taxon>Gluconacetobacter</taxon>
    </lineage>
</organism>
<dbReference type="Proteomes" id="UP000530320">
    <property type="component" value="Unassembled WGS sequence"/>
</dbReference>
<comment type="caution">
    <text evidence="1">The sequence shown here is derived from an EMBL/GenBank/DDBJ whole genome shotgun (WGS) entry which is preliminary data.</text>
</comment>
<dbReference type="AlphaFoldDB" id="A0A7W4K3N9"/>
<reference evidence="1 2" key="1">
    <citation type="submission" date="2020-04" db="EMBL/GenBank/DDBJ databases">
        <title>Description of novel Gluconacetobacter.</title>
        <authorList>
            <person name="Sombolestani A."/>
        </authorList>
    </citation>
    <scope>NUCLEOTIDE SEQUENCE [LARGE SCALE GENOMIC DNA]</scope>
    <source>
        <strain evidence="1 2">LMG 22058</strain>
    </source>
</reference>
<proteinExistence type="predicted"/>
<dbReference type="EMBL" id="JABEQP010000026">
    <property type="protein sequence ID" value="MBB2199665.1"/>
    <property type="molecule type" value="Genomic_DNA"/>
</dbReference>
<evidence type="ECO:0000313" key="2">
    <source>
        <dbReference type="Proteomes" id="UP000530320"/>
    </source>
</evidence>
<protein>
    <submittedName>
        <fullName evidence="1">Uncharacterized protein</fullName>
    </submittedName>
</protein>
<dbReference type="SUPFAM" id="SSF46785">
    <property type="entry name" value="Winged helix' DNA-binding domain"/>
    <property type="match status" value="1"/>
</dbReference>
<accession>A0A7W4K3N9</accession>